<dbReference type="GO" id="GO:0000105">
    <property type="term" value="P:L-histidine biosynthetic process"/>
    <property type="evidence" value="ECO:0007669"/>
    <property type="project" value="UniProtKB-KW"/>
</dbReference>
<dbReference type="HAMAP" id="MF_01576">
    <property type="entry name" value="THF_DHG_CYH"/>
    <property type="match status" value="1"/>
</dbReference>
<dbReference type="InterPro" id="IPR020630">
    <property type="entry name" value="THF_DH/CycHdrlase_cat_dom"/>
</dbReference>
<keyword evidence="5 12" id="KW-0658">Purine biosynthesis</keyword>
<dbReference type="Gene3D" id="3.40.50.10860">
    <property type="entry name" value="Leucine Dehydrogenase, chain A, domain 1"/>
    <property type="match status" value="1"/>
</dbReference>
<keyword evidence="4 12" id="KW-0028">Amino-acid biosynthesis</keyword>
<dbReference type="EC" id="1.5.1.5" evidence="12"/>
<dbReference type="PANTHER" id="PTHR48099:SF5">
    <property type="entry name" value="C-1-TETRAHYDROFOLATE SYNTHASE, CYTOPLASMIC"/>
    <property type="match status" value="1"/>
</dbReference>
<protein>
    <recommendedName>
        <fullName evidence="12">Bifunctional protein FolD</fullName>
    </recommendedName>
    <domain>
        <recommendedName>
            <fullName evidence="12">Methylenetetrahydrofolate dehydrogenase</fullName>
            <ecNumber evidence="12">1.5.1.5</ecNumber>
        </recommendedName>
    </domain>
    <domain>
        <recommendedName>
            <fullName evidence="12">Methenyltetrahydrofolate cyclohydrolase</fullName>
            <ecNumber evidence="12">3.5.4.9</ecNumber>
        </recommendedName>
    </domain>
</protein>
<dbReference type="GO" id="GO:0009086">
    <property type="term" value="P:methionine biosynthetic process"/>
    <property type="evidence" value="ECO:0007669"/>
    <property type="project" value="UniProtKB-KW"/>
</dbReference>
<dbReference type="EMBL" id="KU509427">
    <property type="protein sequence ID" value="ANC58226.1"/>
    <property type="molecule type" value="Genomic_DNA"/>
</dbReference>
<keyword evidence="9 12" id="KW-0368">Histidine biosynthesis</keyword>
<keyword evidence="8 12" id="KW-0560">Oxidoreductase</keyword>
<evidence type="ECO:0000256" key="1">
    <source>
        <dbReference type="ARBA" id="ARBA00004777"/>
    </source>
</evidence>
<comment type="similarity">
    <text evidence="12">Belongs to the tetrahydrofolate dehydrogenase/cyclohydrolase family.</text>
</comment>
<dbReference type="GO" id="GO:0005829">
    <property type="term" value="C:cytosol"/>
    <property type="evidence" value="ECO:0007669"/>
    <property type="project" value="TreeGrafter"/>
</dbReference>
<keyword evidence="3 12" id="KW-0554">One-carbon metabolism</keyword>
<dbReference type="InterPro" id="IPR020631">
    <property type="entry name" value="THF_DH/CycHdrlase_NAD-bd_dom"/>
</dbReference>
<dbReference type="PRINTS" id="PR00085">
    <property type="entry name" value="THFDHDRGNASE"/>
</dbReference>
<dbReference type="SUPFAM" id="SSF51735">
    <property type="entry name" value="NAD(P)-binding Rossmann-fold domains"/>
    <property type="match status" value="1"/>
</dbReference>
<dbReference type="EC" id="3.5.4.9" evidence="12"/>
<keyword evidence="10 12" id="KW-0486">Methionine biosynthesis</keyword>
<keyword evidence="7 12" id="KW-0521">NADP</keyword>
<gene>
    <name evidence="12 15" type="primary">folD</name>
</gene>
<comment type="caution">
    <text evidence="12">Lacks conserved residue(s) required for the propagation of feature annotation.</text>
</comment>
<evidence type="ECO:0000256" key="4">
    <source>
        <dbReference type="ARBA" id="ARBA00022605"/>
    </source>
</evidence>
<evidence type="ECO:0000256" key="11">
    <source>
        <dbReference type="ARBA" id="ARBA00023268"/>
    </source>
</evidence>
<evidence type="ECO:0000313" key="15">
    <source>
        <dbReference type="EMBL" id="ANC58226.1"/>
    </source>
</evidence>
<dbReference type="SUPFAM" id="SSF53223">
    <property type="entry name" value="Aminoacid dehydrogenase-like, N-terminal domain"/>
    <property type="match status" value="1"/>
</dbReference>
<dbReference type="CDD" id="cd01080">
    <property type="entry name" value="NAD_bind_m-THF_DH_Cyclohyd"/>
    <property type="match status" value="1"/>
</dbReference>
<dbReference type="GO" id="GO:0004488">
    <property type="term" value="F:methylenetetrahydrofolate dehydrogenase (NADP+) activity"/>
    <property type="evidence" value="ECO:0007669"/>
    <property type="project" value="UniProtKB-UniRule"/>
</dbReference>
<evidence type="ECO:0000256" key="3">
    <source>
        <dbReference type="ARBA" id="ARBA00022563"/>
    </source>
</evidence>
<dbReference type="InterPro" id="IPR036291">
    <property type="entry name" value="NAD(P)-bd_dom_sf"/>
</dbReference>
<dbReference type="FunFam" id="3.40.50.10860:FF:000005">
    <property type="entry name" value="C-1-tetrahydrofolate synthase, cytoplasmic, putative"/>
    <property type="match status" value="1"/>
</dbReference>
<dbReference type="AlphaFoldDB" id="A0A1W5LCZ9"/>
<evidence type="ECO:0000256" key="10">
    <source>
        <dbReference type="ARBA" id="ARBA00023167"/>
    </source>
</evidence>
<evidence type="ECO:0000256" key="8">
    <source>
        <dbReference type="ARBA" id="ARBA00023002"/>
    </source>
</evidence>
<dbReference type="GO" id="GO:0006164">
    <property type="term" value="P:purine nucleotide biosynthetic process"/>
    <property type="evidence" value="ECO:0007669"/>
    <property type="project" value="UniProtKB-KW"/>
</dbReference>
<evidence type="ECO:0000256" key="7">
    <source>
        <dbReference type="ARBA" id="ARBA00022857"/>
    </source>
</evidence>
<evidence type="ECO:0000256" key="6">
    <source>
        <dbReference type="ARBA" id="ARBA00022801"/>
    </source>
</evidence>
<evidence type="ECO:0000256" key="9">
    <source>
        <dbReference type="ARBA" id="ARBA00023102"/>
    </source>
</evidence>
<comment type="function">
    <text evidence="12">Catalyzes the oxidation of 5,10-methylenetetrahydrofolate to 5,10-methenyltetrahydrofolate and then the hydrolysis of 5,10-methenyltetrahydrofolate to 10-formyltetrahydrofolate.</text>
</comment>
<dbReference type="Gene3D" id="3.40.50.720">
    <property type="entry name" value="NAD(P)-binding Rossmann-like Domain"/>
    <property type="match status" value="1"/>
</dbReference>
<dbReference type="GO" id="GO:0035999">
    <property type="term" value="P:tetrahydrofolate interconversion"/>
    <property type="evidence" value="ECO:0007669"/>
    <property type="project" value="UniProtKB-UniRule"/>
</dbReference>
<sequence length="298" mass="32784">MEEAQLLDGRLVAEEIHKETREAVQRLRRKGILPCVVFIRVGNHPPSELYVRMKQKKAQEVGIQSEVIALPEDVTQQEVLESLDRLNQDPSIHGILVQLPLPKHLSEKKIALAIDPRKDIDGFHPLNLGKMLLGEKDCFYPCTPLGIQELLKRYQIETEGKELVILGRSNIVGKPLAALFLQKSKYANATVTVVHSLSQNIKEHCQKADILVAALGKAHFVTKDFVKPKAVVVDVGVSRIADPSSPQGFKIAGDVDFAEIKKIASWITPNPGGVGPMTIAMLLANTVKAAELSLGHPF</sequence>
<dbReference type="PANTHER" id="PTHR48099">
    <property type="entry name" value="C-1-TETRAHYDROFOLATE SYNTHASE, CYTOPLASMIC-RELATED"/>
    <property type="match status" value="1"/>
</dbReference>
<dbReference type="GO" id="GO:0004477">
    <property type="term" value="F:methenyltetrahydrofolate cyclohydrolase activity"/>
    <property type="evidence" value="ECO:0007669"/>
    <property type="project" value="UniProtKB-UniRule"/>
</dbReference>
<dbReference type="PROSITE" id="PS00766">
    <property type="entry name" value="THF_DHG_CYH_1"/>
    <property type="match status" value="1"/>
</dbReference>
<comment type="catalytic activity">
    <reaction evidence="12">
        <text>(6R)-5,10-methenyltetrahydrofolate + H2O = (6R)-10-formyltetrahydrofolate + H(+)</text>
        <dbReference type="Rhea" id="RHEA:23700"/>
        <dbReference type="ChEBI" id="CHEBI:15377"/>
        <dbReference type="ChEBI" id="CHEBI:15378"/>
        <dbReference type="ChEBI" id="CHEBI:57455"/>
        <dbReference type="ChEBI" id="CHEBI:195366"/>
        <dbReference type="EC" id="3.5.4.9"/>
    </reaction>
</comment>
<evidence type="ECO:0000259" key="13">
    <source>
        <dbReference type="Pfam" id="PF00763"/>
    </source>
</evidence>
<accession>A0A1W5LCZ9</accession>
<dbReference type="InterPro" id="IPR020867">
    <property type="entry name" value="THF_DH/CycHdrlase_CS"/>
</dbReference>
<keyword evidence="11 12" id="KW-0511">Multifunctional enzyme</keyword>
<keyword evidence="6 12" id="KW-0378">Hydrolase</keyword>
<evidence type="ECO:0000259" key="14">
    <source>
        <dbReference type="Pfam" id="PF02882"/>
    </source>
</evidence>
<dbReference type="FunFam" id="3.40.50.720:FF:000189">
    <property type="entry name" value="Bifunctional protein FolD"/>
    <property type="match status" value="1"/>
</dbReference>
<dbReference type="Pfam" id="PF02882">
    <property type="entry name" value="THF_DHG_CYH_C"/>
    <property type="match status" value="1"/>
</dbReference>
<dbReference type="UniPathway" id="UPA00193"/>
<name>A0A1W5LCZ9_9BACT</name>
<comment type="pathway">
    <text evidence="1 12">One-carbon metabolism; tetrahydrofolate interconversion.</text>
</comment>
<reference evidence="15" key="1">
    <citation type="submission" date="2016-01" db="EMBL/GenBank/DDBJ databases">
        <title>Hydrogen oxidation by a methanotroph.</title>
        <authorList>
            <person name="Stott M.B."/>
        </authorList>
    </citation>
    <scope>NUCLEOTIDE SEQUENCE</scope>
    <source>
        <strain evidence="15">RTK17.1</strain>
    </source>
</reference>
<feature type="binding site" evidence="12">
    <location>
        <position position="237"/>
    </location>
    <ligand>
        <name>NADP(+)</name>
        <dbReference type="ChEBI" id="CHEBI:58349"/>
    </ligand>
</feature>
<evidence type="ECO:0000256" key="12">
    <source>
        <dbReference type="HAMAP-Rule" id="MF_01576"/>
    </source>
</evidence>
<dbReference type="Pfam" id="PF00763">
    <property type="entry name" value="THF_DHG_CYH"/>
    <property type="match status" value="1"/>
</dbReference>
<feature type="binding site" evidence="12">
    <location>
        <begin position="167"/>
        <end position="169"/>
    </location>
    <ligand>
        <name>NADP(+)</name>
        <dbReference type="ChEBI" id="CHEBI:58349"/>
    </ligand>
</feature>
<feature type="domain" description="Tetrahydrofolate dehydrogenase/cyclohydrolase catalytic" evidence="13">
    <location>
        <begin position="7"/>
        <end position="121"/>
    </location>
</feature>
<dbReference type="PROSITE" id="PS00767">
    <property type="entry name" value="THF_DHG_CYH_2"/>
    <property type="match status" value="1"/>
</dbReference>
<comment type="subunit">
    <text evidence="2 12">Homodimer.</text>
</comment>
<organism evidence="15">
    <name type="scientific">Candidatus Methylacidiphilum infernorum</name>
    <dbReference type="NCBI Taxonomy" id="511746"/>
    <lineage>
        <taxon>Bacteria</taxon>
        <taxon>Pseudomonadati</taxon>
        <taxon>Verrucomicrobiota</taxon>
        <taxon>Methylacidiphilae</taxon>
        <taxon>Methylacidiphilales</taxon>
        <taxon>Methylacidiphilaceae</taxon>
        <taxon>Methylacidiphilum (ex Ratnadevi et al. 2023)</taxon>
    </lineage>
</organism>
<feature type="domain" description="Tetrahydrofolate dehydrogenase/cyclohydrolase NAD(P)-binding" evidence="14">
    <location>
        <begin position="141"/>
        <end position="292"/>
    </location>
</feature>
<dbReference type="InterPro" id="IPR046346">
    <property type="entry name" value="Aminoacid_DH-like_N_sf"/>
</dbReference>
<proteinExistence type="inferred from homology"/>
<comment type="catalytic activity">
    <reaction evidence="12">
        <text>(6R)-5,10-methylene-5,6,7,8-tetrahydrofolate + NADP(+) = (6R)-5,10-methenyltetrahydrofolate + NADPH</text>
        <dbReference type="Rhea" id="RHEA:22812"/>
        <dbReference type="ChEBI" id="CHEBI:15636"/>
        <dbReference type="ChEBI" id="CHEBI:57455"/>
        <dbReference type="ChEBI" id="CHEBI:57783"/>
        <dbReference type="ChEBI" id="CHEBI:58349"/>
        <dbReference type="EC" id="1.5.1.5"/>
    </reaction>
</comment>
<evidence type="ECO:0000256" key="2">
    <source>
        <dbReference type="ARBA" id="ARBA00011738"/>
    </source>
</evidence>
<dbReference type="InterPro" id="IPR000672">
    <property type="entry name" value="THF_DH/CycHdrlase"/>
</dbReference>
<evidence type="ECO:0000256" key="5">
    <source>
        <dbReference type="ARBA" id="ARBA00022755"/>
    </source>
</evidence>